<dbReference type="GO" id="GO:0030674">
    <property type="term" value="F:protein-macromolecule adaptor activity"/>
    <property type="evidence" value="ECO:0007669"/>
    <property type="project" value="TreeGrafter"/>
</dbReference>
<keyword evidence="9" id="KW-0443">Lipid metabolism</keyword>
<feature type="transmembrane region" description="Helical" evidence="13">
    <location>
        <begin position="113"/>
        <end position="134"/>
    </location>
</feature>
<dbReference type="Proteomes" id="UP001321473">
    <property type="component" value="Unassembled WGS sequence"/>
</dbReference>
<feature type="chain" id="PRO_5043005032" evidence="14">
    <location>
        <begin position="25"/>
        <end position="166"/>
    </location>
</feature>
<evidence type="ECO:0000256" key="6">
    <source>
        <dbReference type="ARBA" id="ARBA00022955"/>
    </source>
</evidence>
<dbReference type="InterPro" id="IPR005352">
    <property type="entry name" value="Erg28"/>
</dbReference>
<feature type="transmembrane region" description="Helical" evidence="13">
    <location>
        <begin position="58"/>
        <end position="76"/>
    </location>
</feature>
<gene>
    <name evidence="15" type="ORF">V5799_000222</name>
</gene>
<organism evidence="15 16">
    <name type="scientific">Amblyomma americanum</name>
    <name type="common">Lone star tick</name>
    <dbReference type="NCBI Taxonomy" id="6943"/>
    <lineage>
        <taxon>Eukaryota</taxon>
        <taxon>Metazoa</taxon>
        <taxon>Ecdysozoa</taxon>
        <taxon>Arthropoda</taxon>
        <taxon>Chelicerata</taxon>
        <taxon>Arachnida</taxon>
        <taxon>Acari</taxon>
        <taxon>Parasitiformes</taxon>
        <taxon>Ixodida</taxon>
        <taxon>Ixodoidea</taxon>
        <taxon>Ixodidae</taxon>
        <taxon>Amblyomminae</taxon>
        <taxon>Amblyomma</taxon>
    </lineage>
</organism>
<sequence>MSHWVVHPLRGWLAFLSLTNLGTGLRCLWEENFLQQRIFTELKAADGLPGCPEMERTFGFWSIFNAVLFLHCSIFLEEPPIFSMTVCSLAIYLGYFGNEAFAHRSISKGGAALFPILLSALTMIWLLVACNFIWACRREDESDENEQLAERLSLHHARKQKKTKHS</sequence>
<comment type="subcellular location">
    <subcellularLocation>
        <location evidence="1">Endoplasmic reticulum membrane</location>
        <topology evidence="1">Multi-pass membrane protein</topology>
    </subcellularLocation>
</comment>
<dbReference type="PANTHER" id="PTHR15451">
    <property type="entry name" value="ERGOSTEROL BIOSYNTHETIC PROTEIN 28-RELATED"/>
    <property type="match status" value="1"/>
</dbReference>
<keyword evidence="6" id="KW-0752">Steroid biosynthesis</keyword>
<evidence type="ECO:0000256" key="14">
    <source>
        <dbReference type="SAM" id="SignalP"/>
    </source>
</evidence>
<keyword evidence="16" id="KW-1185">Reference proteome</keyword>
<evidence type="ECO:0000256" key="4">
    <source>
        <dbReference type="ARBA" id="ARBA00022692"/>
    </source>
</evidence>
<keyword evidence="11" id="KW-1207">Sterol metabolism</keyword>
<keyword evidence="7 13" id="KW-1133">Transmembrane helix</keyword>
<feature type="signal peptide" evidence="14">
    <location>
        <begin position="1"/>
        <end position="24"/>
    </location>
</feature>
<keyword evidence="10 13" id="KW-0472">Membrane</keyword>
<evidence type="ECO:0000256" key="8">
    <source>
        <dbReference type="ARBA" id="ARBA00023011"/>
    </source>
</evidence>
<dbReference type="GO" id="GO:0016126">
    <property type="term" value="P:sterol biosynthetic process"/>
    <property type="evidence" value="ECO:0007669"/>
    <property type="project" value="UniProtKB-KW"/>
</dbReference>
<comment type="similarity">
    <text evidence="2">Belongs to the ERG28 family.</text>
</comment>
<comment type="caution">
    <text evidence="15">The sequence shown here is derived from an EMBL/GenBank/DDBJ whole genome shotgun (WGS) entry which is preliminary data.</text>
</comment>
<protein>
    <submittedName>
        <fullName evidence="15">Uncharacterized protein</fullName>
    </submittedName>
</protein>
<dbReference type="EMBL" id="JARKHS020035603">
    <property type="protein sequence ID" value="KAK8757075.1"/>
    <property type="molecule type" value="Genomic_DNA"/>
</dbReference>
<dbReference type="PANTHER" id="PTHR15451:SF19">
    <property type="entry name" value="ERGOSTEROL BIOSYNTHETIC PROTEIN 28 HOMOLOG"/>
    <property type="match status" value="1"/>
</dbReference>
<evidence type="ECO:0000256" key="2">
    <source>
        <dbReference type="ARBA" id="ARBA00005377"/>
    </source>
</evidence>
<evidence type="ECO:0000256" key="13">
    <source>
        <dbReference type="SAM" id="Phobius"/>
    </source>
</evidence>
<evidence type="ECO:0000256" key="3">
    <source>
        <dbReference type="ARBA" id="ARBA00022516"/>
    </source>
</evidence>
<evidence type="ECO:0000256" key="12">
    <source>
        <dbReference type="ARBA" id="ARBA00023221"/>
    </source>
</evidence>
<evidence type="ECO:0000313" key="15">
    <source>
        <dbReference type="EMBL" id="KAK8757075.1"/>
    </source>
</evidence>
<evidence type="ECO:0000256" key="9">
    <source>
        <dbReference type="ARBA" id="ARBA00023098"/>
    </source>
</evidence>
<dbReference type="Pfam" id="PF03694">
    <property type="entry name" value="Erg28"/>
    <property type="match status" value="1"/>
</dbReference>
<keyword evidence="8" id="KW-0756">Sterol biosynthesis</keyword>
<keyword evidence="14" id="KW-0732">Signal</keyword>
<keyword evidence="12" id="KW-0753">Steroid metabolism</keyword>
<evidence type="ECO:0000256" key="1">
    <source>
        <dbReference type="ARBA" id="ARBA00004477"/>
    </source>
</evidence>
<accession>A0AAQ4D3N5</accession>
<dbReference type="AlphaFoldDB" id="A0AAQ4D3N5"/>
<feature type="transmembrane region" description="Helical" evidence="13">
    <location>
        <begin position="82"/>
        <end position="101"/>
    </location>
</feature>
<evidence type="ECO:0000256" key="11">
    <source>
        <dbReference type="ARBA" id="ARBA00023166"/>
    </source>
</evidence>
<reference evidence="15 16" key="1">
    <citation type="journal article" date="2023" name="Arcadia Sci">
        <title>De novo assembly of a long-read Amblyomma americanum tick genome.</title>
        <authorList>
            <person name="Chou S."/>
            <person name="Poskanzer K.E."/>
            <person name="Rollins M."/>
            <person name="Thuy-Boun P.S."/>
        </authorList>
    </citation>
    <scope>NUCLEOTIDE SEQUENCE [LARGE SCALE GENOMIC DNA]</scope>
    <source>
        <strain evidence="15">F_SG_1</strain>
        <tissue evidence="15">Salivary glands</tissue>
    </source>
</reference>
<name>A0AAQ4D3N5_AMBAM</name>
<keyword evidence="5" id="KW-0256">Endoplasmic reticulum</keyword>
<keyword evidence="3" id="KW-0444">Lipid biosynthesis</keyword>
<evidence type="ECO:0000256" key="5">
    <source>
        <dbReference type="ARBA" id="ARBA00022824"/>
    </source>
</evidence>
<evidence type="ECO:0000256" key="10">
    <source>
        <dbReference type="ARBA" id="ARBA00023136"/>
    </source>
</evidence>
<keyword evidence="4 13" id="KW-0812">Transmembrane</keyword>
<evidence type="ECO:0000256" key="7">
    <source>
        <dbReference type="ARBA" id="ARBA00022989"/>
    </source>
</evidence>
<dbReference type="GO" id="GO:0005789">
    <property type="term" value="C:endoplasmic reticulum membrane"/>
    <property type="evidence" value="ECO:0007669"/>
    <property type="project" value="UniProtKB-SubCell"/>
</dbReference>
<proteinExistence type="inferred from homology"/>
<evidence type="ECO:0000313" key="16">
    <source>
        <dbReference type="Proteomes" id="UP001321473"/>
    </source>
</evidence>